<reference evidence="1 2" key="1">
    <citation type="submission" date="2017-09" db="EMBL/GenBank/DDBJ databases">
        <authorList>
            <person name="Girard L."/>
            <person name="Lami R."/>
            <person name="Suzuki M."/>
            <person name="Baudart J."/>
        </authorList>
    </citation>
    <scope>NUCLEOTIDE SEQUENCE [LARGE SCALE GENOMIC DNA]</scope>
    <source>
        <strain evidence="1 2">17LN0615E</strain>
    </source>
</reference>
<proteinExistence type="predicted"/>
<evidence type="ECO:0008006" key="3">
    <source>
        <dbReference type="Google" id="ProtNLM"/>
    </source>
</evidence>
<dbReference type="EMBL" id="NWTN01000043">
    <property type="protein sequence ID" value="PRQ64602.1"/>
    <property type="molecule type" value="Genomic_DNA"/>
</dbReference>
<dbReference type="Proteomes" id="UP000238163">
    <property type="component" value="Unassembled WGS sequence"/>
</dbReference>
<comment type="caution">
    <text evidence="1">The sequence shown here is derived from an EMBL/GenBank/DDBJ whole genome shotgun (WGS) entry which is preliminary data.</text>
</comment>
<evidence type="ECO:0000313" key="1">
    <source>
        <dbReference type="EMBL" id="PRQ64602.1"/>
    </source>
</evidence>
<protein>
    <recommendedName>
        <fullName evidence="3">DUF2384 domain-containing protein</fullName>
    </recommendedName>
</protein>
<name>A0ABX5D4N5_9VIBR</name>
<keyword evidence="2" id="KW-1185">Reference proteome</keyword>
<gene>
    <name evidence="1" type="ORF">COR51_26635</name>
</gene>
<organism evidence="1 2">
    <name type="scientific">Vibrio mediterranei</name>
    <dbReference type="NCBI Taxonomy" id="689"/>
    <lineage>
        <taxon>Bacteria</taxon>
        <taxon>Pseudomonadati</taxon>
        <taxon>Pseudomonadota</taxon>
        <taxon>Gammaproteobacteria</taxon>
        <taxon>Vibrionales</taxon>
        <taxon>Vibrionaceae</taxon>
        <taxon>Vibrio</taxon>
    </lineage>
</organism>
<evidence type="ECO:0000313" key="2">
    <source>
        <dbReference type="Proteomes" id="UP000238163"/>
    </source>
</evidence>
<dbReference type="RefSeq" id="WP_096444391.1">
    <property type="nucleotide sequence ID" value="NZ_NWTN01000043.1"/>
</dbReference>
<accession>A0ABX5D4N5</accession>
<reference evidence="1 2" key="2">
    <citation type="submission" date="2018-03" db="EMBL/GenBank/DDBJ databases">
        <title>Genetic Diversity and Phenotypic Plasticity of AHL Mediated Quorum Sensing in Environmental Strains of Vibrio mediterranei.</title>
        <authorList>
            <person name="Lantoine F."/>
            <person name="Vouve F."/>
        </authorList>
    </citation>
    <scope>NUCLEOTIDE SEQUENCE [LARGE SCALE GENOMIC DNA]</scope>
    <source>
        <strain evidence="1 2">17LN0615E</strain>
    </source>
</reference>
<sequence>MSKRLSQNTSVTLAIAVMKLFGYWSISRRTQCSLLGIGLTNSNRLRAMEAGNTGIPRGRDSQERVSNLLAIHQYLSMLYPHNPEIKYGWVNMRNAKLGGRTPMEVMVGEGFVGISKITHFLNMNYQR</sequence>